<sequence length="244" mass="27035">MVDTSHSVPERTPFWARHWQKGLAALIWLTLVGTFLGYSLITGRSPTDTLYDLIDLLRTPVGPLLYILIYTLRPLAFFSAIVVTLIGGAIWGPFWGTIFVIIGSNMSATLAYGFGRVFGQGVLPEGNEGATGNLMNRYAERLRRNAFSTILVMRLIYLPYDLVNYMAGFLRVPYRPYILASILGSLPGTLTFVLAGASLNIDDIFAGNFSIAAINPWTLVLSVVLFFSGLLISRFLRQKENQEA</sequence>
<comment type="subcellular location">
    <subcellularLocation>
        <location evidence="1 6">Cell membrane</location>
        <topology evidence="1 6">Multi-pass membrane protein</topology>
    </subcellularLocation>
</comment>
<name>A0A2H3KM17_9CHLR</name>
<evidence type="ECO:0000313" key="9">
    <source>
        <dbReference type="Proteomes" id="UP000220922"/>
    </source>
</evidence>
<feature type="domain" description="VTT" evidence="7">
    <location>
        <begin position="82"/>
        <end position="197"/>
    </location>
</feature>
<reference evidence="8 9" key="1">
    <citation type="submission" date="2016-05" db="EMBL/GenBank/DDBJ databases">
        <authorList>
            <person name="Lavstsen T."/>
            <person name="Jespersen J.S."/>
        </authorList>
    </citation>
    <scope>NUCLEOTIDE SEQUENCE [LARGE SCALE GENOMIC DNA]</scope>
    <source>
        <strain evidence="8 9">B7-9</strain>
    </source>
</reference>
<dbReference type="Pfam" id="PF09335">
    <property type="entry name" value="VTT_dom"/>
    <property type="match status" value="1"/>
</dbReference>
<keyword evidence="4 6" id="KW-1133">Transmembrane helix</keyword>
<keyword evidence="9" id="KW-1185">Reference proteome</keyword>
<feature type="transmembrane region" description="Helical" evidence="6">
    <location>
        <begin position="146"/>
        <end position="165"/>
    </location>
</feature>
<evidence type="ECO:0000256" key="5">
    <source>
        <dbReference type="ARBA" id="ARBA00023136"/>
    </source>
</evidence>
<dbReference type="PANTHER" id="PTHR12677">
    <property type="entry name" value="GOLGI APPARATUS MEMBRANE PROTEIN TVP38-RELATED"/>
    <property type="match status" value="1"/>
</dbReference>
<keyword evidence="5 6" id="KW-0472">Membrane</keyword>
<dbReference type="AlphaFoldDB" id="A0A2H3KM17"/>
<evidence type="ECO:0000256" key="1">
    <source>
        <dbReference type="ARBA" id="ARBA00004651"/>
    </source>
</evidence>
<keyword evidence="3 6" id="KW-0812">Transmembrane</keyword>
<evidence type="ECO:0000256" key="2">
    <source>
        <dbReference type="ARBA" id="ARBA00022475"/>
    </source>
</evidence>
<accession>A0A2H3KM17</accession>
<evidence type="ECO:0000256" key="3">
    <source>
        <dbReference type="ARBA" id="ARBA00022692"/>
    </source>
</evidence>
<dbReference type="PANTHER" id="PTHR12677:SF59">
    <property type="entry name" value="GOLGI APPARATUS MEMBRANE PROTEIN TVP38-RELATED"/>
    <property type="match status" value="1"/>
</dbReference>
<comment type="caution">
    <text evidence="8">The sequence shown here is derived from an EMBL/GenBank/DDBJ whole genome shotgun (WGS) entry which is preliminary data.</text>
</comment>
<gene>
    <name evidence="8" type="ORF">A9Q02_13955</name>
</gene>
<dbReference type="OrthoDB" id="9812980at2"/>
<feature type="transmembrane region" description="Helical" evidence="6">
    <location>
        <begin position="177"/>
        <end position="197"/>
    </location>
</feature>
<evidence type="ECO:0000256" key="6">
    <source>
        <dbReference type="RuleBase" id="RU366058"/>
    </source>
</evidence>
<dbReference type="InterPro" id="IPR032816">
    <property type="entry name" value="VTT_dom"/>
</dbReference>
<comment type="similarity">
    <text evidence="6">Belongs to the TVP38/TMEM64 family.</text>
</comment>
<feature type="transmembrane region" description="Helical" evidence="6">
    <location>
        <begin position="61"/>
        <end position="87"/>
    </location>
</feature>
<feature type="transmembrane region" description="Helical" evidence="6">
    <location>
        <begin position="23"/>
        <end position="41"/>
    </location>
</feature>
<organism evidence="8 9">
    <name type="scientific">Candidatus Chloroploca asiatica</name>
    <dbReference type="NCBI Taxonomy" id="1506545"/>
    <lineage>
        <taxon>Bacteria</taxon>
        <taxon>Bacillati</taxon>
        <taxon>Chloroflexota</taxon>
        <taxon>Chloroflexia</taxon>
        <taxon>Chloroflexales</taxon>
        <taxon>Chloroflexineae</taxon>
        <taxon>Oscillochloridaceae</taxon>
        <taxon>Candidatus Chloroploca</taxon>
    </lineage>
</organism>
<protein>
    <recommendedName>
        <fullName evidence="6">TVP38/TMEM64 family membrane protein</fullName>
    </recommendedName>
</protein>
<feature type="transmembrane region" description="Helical" evidence="6">
    <location>
        <begin position="217"/>
        <end position="236"/>
    </location>
</feature>
<dbReference type="InterPro" id="IPR015414">
    <property type="entry name" value="TMEM64"/>
</dbReference>
<evidence type="ECO:0000256" key="4">
    <source>
        <dbReference type="ARBA" id="ARBA00022989"/>
    </source>
</evidence>
<dbReference type="Proteomes" id="UP000220922">
    <property type="component" value="Unassembled WGS sequence"/>
</dbReference>
<feature type="transmembrane region" description="Helical" evidence="6">
    <location>
        <begin position="94"/>
        <end position="114"/>
    </location>
</feature>
<dbReference type="RefSeq" id="WP_097652565.1">
    <property type="nucleotide sequence ID" value="NZ_LYXE01000085.1"/>
</dbReference>
<dbReference type="EMBL" id="LYXE01000085">
    <property type="protein sequence ID" value="PDV99061.1"/>
    <property type="molecule type" value="Genomic_DNA"/>
</dbReference>
<dbReference type="GO" id="GO:0005886">
    <property type="term" value="C:plasma membrane"/>
    <property type="evidence" value="ECO:0007669"/>
    <property type="project" value="UniProtKB-SubCell"/>
</dbReference>
<keyword evidence="2 6" id="KW-1003">Cell membrane</keyword>
<evidence type="ECO:0000259" key="7">
    <source>
        <dbReference type="Pfam" id="PF09335"/>
    </source>
</evidence>
<proteinExistence type="inferred from homology"/>
<evidence type="ECO:0000313" key="8">
    <source>
        <dbReference type="EMBL" id="PDV99061.1"/>
    </source>
</evidence>